<dbReference type="InterPro" id="IPR036128">
    <property type="entry name" value="Plus3-like_sf"/>
</dbReference>
<dbReference type="GO" id="GO:0003677">
    <property type="term" value="F:DNA binding"/>
    <property type="evidence" value="ECO:0007669"/>
    <property type="project" value="InterPro"/>
</dbReference>
<feature type="region of interest" description="Disordered" evidence="1">
    <location>
        <begin position="1"/>
        <end position="23"/>
    </location>
</feature>
<dbReference type="SUPFAM" id="SSF159042">
    <property type="entry name" value="Plus3-like"/>
    <property type="match status" value="1"/>
</dbReference>
<evidence type="ECO:0000313" key="3">
    <source>
        <dbReference type="Proteomes" id="UP000717585"/>
    </source>
</evidence>
<protein>
    <recommendedName>
        <fullName evidence="4">Plus3 domain-containing protein</fullName>
    </recommendedName>
</protein>
<feature type="compositionally biased region" description="Acidic residues" evidence="1">
    <location>
        <begin position="10"/>
        <end position="23"/>
    </location>
</feature>
<accession>A0A8J6B320</accession>
<dbReference type="Proteomes" id="UP000717585">
    <property type="component" value="Unassembled WGS sequence"/>
</dbReference>
<sequence length="477" mass="53538">MAKKRAKIDEDYEEDYSDENEDYDIDEEVEPIPEQANEVDFEQVIENEDDRKYLNSLTQVERIQILNDRWQRRRLELEAQQIQASTSGAMKRKAAHHSSSGRAQAMRVAAQRNQKQKHDVEEEDDIADLLFEGMEDIDDDMEQRMLESDDIQAATIGRNEIMDHVGSWREKALKGLFVRYVAVPAAMMPDKRDKNGNSLPKQNVYGIGRIEAIVHRAKSSRFAARLARADDEVSRAKVERDEKLRNCRLELDVVGDKLKRYTMTHISSDPTLSATEFERWTEFHSAKGRSVPAVGDVDKAGRLLAMLRCDPKPTGAGRGTVHKKERYTHADLAEAIGQKHLLPANLTARVQYVNLHVTSLRQNLALMPAGTDEHAAVSDEIQMLITAKEAAMAELKSRGEVKSSNAARGGSTAKQYHVLNLDKCAILAASQPRKHAMTVVPSSLSKVDETIAQIQVVKSALDPAVIKATLERLNIKV</sequence>
<name>A0A8J6B320_9EUKA</name>
<gene>
    <name evidence="2" type="ORF">J8273_1205</name>
</gene>
<dbReference type="Gene3D" id="3.90.70.200">
    <property type="entry name" value="Plus-3 domain"/>
    <property type="match status" value="1"/>
</dbReference>
<organism evidence="2 3">
    <name type="scientific">Carpediemonas membranifera</name>
    <dbReference type="NCBI Taxonomy" id="201153"/>
    <lineage>
        <taxon>Eukaryota</taxon>
        <taxon>Metamonada</taxon>
        <taxon>Carpediemonas-like organisms</taxon>
        <taxon>Carpediemonas</taxon>
    </lineage>
</organism>
<dbReference type="EMBL" id="JAHDYR010000003">
    <property type="protein sequence ID" value="KAG9397290.1"/>
    <property type="molecule type" value="Genomic_DNA"/>
</dbReference>
<feature type="region of interest" description="Disordered" evidence="1">
    <location>
        <begin position="83"/>
        <end position="104"/>
    </location>
</feature>
<evidence type="ECO:0000313" key="2">
    <source>
        <dbReference type="EMBL" id="KAG9397290.1"/>
    </source>
</evidence>
<dbReference type="AlphaFoldDB" id="A0A8J6B320"/>
<evidence type="ECO:0000256" key="1">
    <source>
        <dbReference type="SAM" id="MobiDB-lite"/>
    </source>
</evidence>
<keyword evidence="3" id="KW-1185">Reference proteome</keyword>
<proteinExistence type="predicted"/>
<comment type="caution">
    <text evidence="2">The sequence shown here is derived from an EMBL/GenBank/DDBJ whole genome shotgun (WGS) entry which is preliminary data.</text>
</comment>
<evidence type="ECO:0008006" key="4">
    <source>
        <dbReference type="Google" id="ProtNLM"/>
    </source>
</evidence>
<reference evidence="2" key="1">
    <citation type="submission" date="2021-05" db="EMBL/GenBank/DDBJ databases">
        <title>A free-living protist that lacks canonical eukaryotic 1 DNA replication and segregation systems.</title>
        <authorList>
            <person name="Salas-Leiva D.E."/>
            <person name="Tromer E.C."/>
            <person name="Curtis B.A."/>
            <person name="Jerlstrom-Hultqvist J."/>
            <person name="Kolisko M."/>
            <person name="Yi Z."/>
            <person name="Salas-Leiva J.S."/>
            <person name="Gallot-Lavallee L."/>
            <person name="Kops G.J.P.L."/>
            <person name="Archibald J.M."/>
            <person name="Simpson A.G.B."/>
            <person name="Roger A.J."/>
        </authorList>
    </citation>
    <scope>NUCLEOTIDE SEQUENCE</scope>
    <source>
        <strain evidence="2">BICM</strain>
    </source>
</reference>